<feature type="modified residue" description="4-aspartylphosphate" evidence="3">
    <location>
        <position position="61"/>
    </location>
</feature>
<dbReference type="GO" id="GO:0003677">
    <property type="term" value="F:DNA binding"/>
    <property type="evidence" value="ECO:0007669"/>
    <property type="project" value="UniProtKB-KW"/>
</dbReference>
<comment type="caution">
    <text evidence="6">The sequence shown here is derived from an EMBL/GenBank/DDBJ whole genome shotgun (WGS) entry which is preliminary data.</text>
</comment>
<dbReference type="PRINTS" id="PR00038">
    <property type="entry name" value="HTHLUXR"/>
</dbReference>
<evidence type="ECO:0000313" key="6">
    <source>
        <dbReference type="EMBL" id="EAR10652.1"/>
    </source>
</evidence>
<dbReference type="Proteomes" id="UP000005953">
    <property type="component" value="Unassembled WGS sequence"/>
</dbReference>
<evidence type="ECO:0000256" key="1">
    <source>
        <dbReference type="ARBA" id="ARBA00022553"/>
    </source>
</evidence>
<evidence type="ECO:0000259" key="4">
    <source>
        <dbReference type="PROSITE" id="PS50043"/>
    </source>
</evidence>
<dbReference type="AlphaFoldDB" id="A4BB39"/>
<dbReference type="CDD" id="cd17535">
    <property type="entry name" value="REC_NarL-like"/>
    <property type="match status" value="1"/>
</dbReference>
<dbReference type="PANTHER" id="PTHR45566">
    <property type="entry name" value="HTH-TYPE TRANSCRIPTIONAL REGULATOR YHJB-RELATED"/>
    <property type="match status" value="1"/>
</dbReference>
<dbReference type="HOGENOM" id="CLU_000445_90_8_6"/>
<keyword evidence="7" id="KW-1185">Reference proteome</keyword>
<dbReference type="PANTHER" id="PTHR45566:SF1">
    <property type="entry name" value="HTH-TYPE TRANSCRIPTIONAL REGULATOR YHJB-RELATED"/>
    <property type="match status" value="1"/>
</dbReference>
<dbReference type="PROSITE" id="PS50043">
    <property type="entry name" value="HTH_LUXR_2"/>
    <property type="match status" value="1"/>
</dbReference>
<name>A4BB39_9GAMM</name>
<evidence type="ECO:0000313" key="7">
    <source>
        <dbReference type="Proteomes" id="UP000005953"/>
    </source>
</evidence>
<dbReference type="CDD" id="cd06170">
    <property type="entry name" value="LuxR_C_like"/>
    <property type="match status" value="1"/>
</dbReference>
<dbReference type="Pfam" id="PF00196">
    <property type="entry name" value="GerE"/>
    <property type="match status" value="1"/>
</dbReference>
<dbReference type="InterPro" id="IPR000792">
    <property type="entry name" value="Tscrpt_reg_LuxR_C"/>
</dbReference>
<dbReference type="GO" id="GO:0000160">
    <property type="term" value="P:phosphorelay signal transduction system"/>
    <property type="evidence" value="ECO:0007669"/>
    <property type="project" value="InterPro"/>
</dbReference>
<dbReference type="Gene3D" id="1.10.10.10">
    <property type="entry name" value="Winged helix-like DNA-binding domain superfamily/Winged helix DNA-binding domain"/>
    <property type="match status" value="1"/>
</dbReference>
<keyword evidence="2 6" id="KW-0238">DNA-binding</keyword>
<dbReference type="InterPro" id="IPR051015">
    <property type="entry name" value="EvgA-like"/>
</dbReference>
<evidence type="ECO:0000259" key="5">
    <source>
        <dbReference type="PROSITE" id="PS50110"/>
    </source>
</evidence>
<feature type="domain" description="Response regulatory" evidence="5">
    <location>
        <begin position="9"/>
        <end position="126"/>
    </location>
</feature>
<dbReference type="InterPro" id="IPR058245">
    <property type="entry name" value="NreC/VraR/RcsB-like_REC"/>
</dbReference>
<dbReference type="InterPro" id="IPR001789">
    <property type="entry name" value="Sig_transdc_resp-reg_receiver"/>
</dbReference>
<dbReference type="STRING" id="314283.MED297_11570"/>
<dbReference type="GO" id="GO:0006355">
    <property type="term" value="P:regulation of DNA-templated transcription"/>
    <property type="evidence" value="ECO:0007669"/>
    <property type="project" value="InterPro"/>
</dbReference>
<accession>A4BB39</accession>
<reference evidence="6 7" key="1">
    <citation type="submission" date="2006-02" db="EMBL/GenBank/DDBJ databases">
        <authorList>
            <person name="Pinhassi J."/>
            <person name="Pedros-Alio C."/>
            <person name="Ferriera S."/>
            <person name="Johnson J."/>
            <person name="Kravitz S."/>
            <person name="Halpern A."/>
            <person name="Remington K."/>
            <person name="Beeson K."/>
            <person name="Tran B."/>
            <person name="Rogers Y.-H."/>
            <person name="Friedman R."/>
            <person name="Venter J.C."/>
        </authorList>
    </citation>
    <scope>NUCLEOTIDE SEQUENCE [LARGE SCALE GENOMIC DNA]</scope>
    <source>
        <strain evidence="6 7">MED297</strain>
    </source>
</reference>
<evidence type="ECO:0000256" key="2">
    <source>
        <dbReference type="ARBA" id="ARBA00023125"/>
    </source>
</evidence>
<proteinExistence type="predicted"/>
<dbReference type="OrthoDB" id="9814495at2"/>
<dbReference type="InterPro" id="IPR036388">
    <property type="entry name" value="WH-like_DNA-bd_sf"/>
</dbReference>
<dbReference type="Gene3D" id="3.40.50.2300">
    <property type="match status" value="1"/>
</dbReference>
<dbReference type="SUPFAM" id="SSF52172">
    <property type="entry name" value="CheY-like"/>
    <property type="match status" value="1"/>
</dbReference>
<dbReference type="PROSITE" id="PS50110">
    <property type="entry name" value="RESPONSE_REGULATORY"/>
    <property type="match status" value="1"/>
</dbReference>
<dbReference type="SUPFAM" id="SSF46894">
    <property type="entry name" value="C-terminal effector domain of the bipartite response regulators"/>
    <property type="match status" value="1"/>
</dbReference>
<feature type="domain" description="HTH luxR-type" evidence="4">
    <location>
        <begin position="144"/>
        <end position="209"/>
    </location>
</feature>
<dbReference type="InterPro" id="IPR011006">
    <property type="entry name" value="CheY-like_superfamily"/>
</dbReference>
<sequence length="211" mass="23568">MNQTLSTERWLLIDDHTMFADAMSLTLRHLAPQLEIDVAANAQQAIAQLKNGQTYQCILIDLDLPDTPGLALLDQILKRWPQSVVLICSANRQPSSVTNAQQLGARGFITKDQSPADILAFVQQIRQGRRWITTDTLTRELAERREENIDLTGRQHAILQQMQTGLSTSEIAQALNLSPNTIKTHTRLMYGKLGVSNRTECLNRAAELGLI</sequence>
<dbReference type="RefSeq" id="WP_008041927.1">
    <property type="nucleotide sequence ID" value="NZ_CH724149.1"/>
</dbReference>
<dbReference type="InterPro" id="IPR016032">
    <property type="entry name" value="Sig_transdc_resp-reg_C-effctor"/>
</dbReference>
<organism evidence="6 7">
    <name type="scientific">Reinekea blandensis MED297</name>
    <dbReference type="NCBI Taxonomy" id="314283"/>
    <lineage>
        <taxon>Bacteria</taxon>
        <taxon>Pseudomonadati</taxon>
        <taxon>Pseudomonadota</taxon>
        <taxon>Gammaproteobacteria</taxon>
        <taxon>Oceanospirillales</taxon>
        <taxon>Saccharospirillaceae</taxon>
        <taxon>Reinekea</taxon>
    </lineage>
</organism>
<dbReference type="EMBL" id="AAOE01000003">
    <property type="protein sequence ID" value="EAR10652.1"/>
    <property type="molecule type" value="Genomic_DNA"/>
</dbReference>
<gene>
    <name evidence="6" type="ORF">MED297_11570</name>
</gene>
<dbReference type="SMART" id="SM00421">
    <property type="entry name" value="HTH_LUXR"/>
    <property type="match status" value="1"/>
</dbReference>
<evidence type="ECO:0000256" key="3">
    <source>
        <dbReference type="PROSITE-ProRule" id="PRU00169"/>
    </source>
</evidence>
<dbReference type="Pfam" id="PF00072">
    <property type="entry name" value="Response_reg"/>
    <property type="match status" value="1"/>
</dbReference>
<dbReference type="SMART" id="SM00448">
    <property type="entry name" value="REC"/>
    <property type="match status" value="1"/>
</dbReference>
<protein>
    <submittedName>
        <fullName evidence="6">Response regulator containing a CheY-like receiver domain and an HTH DNA-binding domain</fullName>
    </submittedName>
</protein>
<keyword evidence="1 3" id="KW-0597">Phosphoprotein</keyword>